<reference evidence="7" key="1">
    <citation type="journal article" date="2021" name="BMC Genomics">
        <title>Chromosome-level genome assembly and manually-curated proteome of model necrotroph Parastagonospora nodorum Sn15 reveals a genome-wide trove of candidate effector homologs, and redundancy of virulence-related functions within an accessory chromosome.</title>
        <authorList>
            <person name="Bertazzoni S."/>
            <person name="Jones D.A.B."/>
            <person name="Phan H.T."/>
            <person name="Tan K.-C."/>
            <person name="Hane J.K."/>
        </authorList>
    </citation>
    <scope>NUCLEOTIDE SEQUENCE [LARGE SCALE GENOMIC DNA]</scope>
    <source>
        <strain evidence="7">SN15 / ATCC MYA-4574 / FGSC 10173)</strain>
    </source>
</reference>
<evidence type="ECO:0000256" key="1">
    <source>
        <dbReference type="ARBA" id="ARBA00004123"/>
    </source>
</evidence>
<dbReference type="OrthoDB" id="5571888at2759"/>
<dbReference type="PANTHER" id="PTHR40621">
    <property type="entry name" value="TRANSCRIPTION FACTOR KAPC-RELATED"/>
    <property type="match status" value="1"/>
</dbReference>
<keyword evidence="7" id="KW-1185">Reference proteome</keyword>
<feature type="compositionally biased region" description="Basic and acidic residues" evidence="4">
    <location>
        <begin position="289"/>
        <end position="306"/>
    </location>
</feature>
<dbReference type="EMBL" id="CP069024">
    <property type="protein sequence ID" value="QRC92291.1"/>
    <property type="molecule type" value="Genomic_DNA"/>
</dbReference>
<dbReference type="PANTHER" id="PTHR40621:SF10">
    <property type="entry name" value="BZIP DOMAIN-CONTAINING PROTEIN"/>
    <property type="match status" value="1"/>
</dbReference>
<dbReference type="PROSITE" id="PS50217">
    <property type="entry name" value="BZIP"/>
    <property type="match status" value="1"/>
</dbReference>
<feature type="region of interest" description="Disordered" evidence="4">
    <location>
        <begin position="47"/>
        <end position="71"/>
    </location>
</feature>
<feature type="coiled-coil region" evidence="3">
    <location>
        <begin position="180"/>
        <end position="208"/>
    </location>
</feature>
<dbReference type="Gene3D" id="1.20.5.170">
    <property type="match status" value="1"/>
</dbReference>
<evidence type="ECO:0000259" key="5">
    <source>
        <dbReference type="PROSITE" id="PS50217"/>
    </source>
</evidence>
<evidence type="ECO:0000313" key="7">
    <source>
        <dbReference type="Proteomes" id="UP000663193"/>
    </source>
</evidence>
<dbReference type="Pfam" id="PF00170">
    <property type="entry name" value="bZIP_1"/>
    <property type="match status" value="1"/>
</dbReference>
<keyword evidence="2" id="KW-0539">Nucleus</keyword>
<dbReference type="AlphaFoldDB" id="A0A7U2ESK3"/>
<dbReference type="CDD" id="cd14810">
    <property type="entry name" value="bZIP_u1"/>
    <property type="match status" value="1"/>
</dbReference>
<evidence type="ECO:0000256" key="4">
    <source>
        <dbReference type="SAM" id="MobiDB-lite"/>
    </source>
</evidence>
<protein>
    <recommendedName>
        <fullName evidence="5">BZIP domain-containing protein</fullName>
    </recommendedName>
</protein>
<dbReference type="InterPro" id="IPR050936">
    <property type="entry name" value="AP-1-like"/>
</dbReference>
<proteinExistence type="predicted"/>
<feature type="region of interest" description="Disordered" evidence="4">
    <location>
        <begin position="211"/>
        <end position="241"/>
    </location>
</feature>
<name>A0A7U2ESK3_PHANO</name>
<dbReference type="InterPro" id="IPR046347">
    <property type="entry name" value="bZIP_sf"/>
</dbReference>
<feature type="region of interest" description="Disordered" evidence="4">
    <location>
        <begin position="278"/>
        <end position="306"/>
    </location>
</feature>
<accession>A0A7U2ESK3</accession>
<dbReference type="SMART" id="SM00338">
    <property type="entry name" value="BRLZ"/>
    <property type="match status" value="1"/>
</dbReference>
<dbReference type="GO" id="GO:0005634">
    <property type="term" value="C:nucleus"/>
    <property type="evidence" value="ECO:0007669"/>
    <property type="project" value="UniProtKB-SubCell"/>
</dbReference>
<evidence type="ECO:0000256" key="3">
    <source>
        <dbReference type="SAM" id="Coils"/>
    </source>
</evidence>
<dbReference type="SUPFAM" id="SSF57959">
    <property type="entry name" value="Leucine zipper domain"/>
    <property type="match status" value="1"/>
</dbReference>
<dbReference type="GO" id="GO:0000976">
    <property type="term" value="F:transcription cis-regulatory region binding"/>
    <property type="evidence" value="ECO:0007669"/>
    <property type="project" value="InterPro"/>
</dbReference>
<evidence type="ECO:0000313" key="6">
    <source>
        <dbReference type="EMBL" id="QRC92291.1"/>
    </source>
</evidence>
<dbReference type="Proteomes" id="UP000663193">
    <property type="component" value="Chromosome 2"/>
</dbReference>
<evidence type="ECO:0000256" key="2">
    <source>
        <dbReference type="ARBA" id="ARBA00023242"/>
    </source>
</evidence>
<dbReference type="VEuPathDB" id="FungiDB:JI435_024260"/>
<comment type="subcellular location">
    <subcellularLocation>
        <location evidence="1">Nucleus</location>
    </subcellularLocation>
</comment>
<gene>
    <name evidence="6" type="ORF">JI435_024260</name>
</gene>
<dbReference type="GO" id="GO:0003700">
    <property type="term" value="F:DNA-binding transcription factor activity"/>
    <property type="evidence" value="ECO:0007669"/>
    <property type="project" value="InterPro"/>
</dbReference>
<feature type="compositionally biased region" description="Low complexity" evidence="4">
    <location>
        <begin position="48"/>
        <end position="59"/>
    </location>
</feature>
<organism evidence="6 7">
    <name type="scientific">Phaeosphaeria nodorum (strain SN15 / ATCC MYA-4574 / FGSC 10173)</name>
    <name type="common">Glume blotch fungus</name>
    <name type="synonym">Parastagonospora nodorum</name>
    <dbReference type="NCBI Taxonomy" id="321614"/>
    <lineage>
        <taxon>Eukaryota</taxon>
        <taxon>Fungi</taxon>
        <taxon>Dikarya</taxon>
        <taxon>Ascomycota</taxon>
        <taxon>Pezizomycotina</taxon>
        <taxon>Dothideomycetes</taxon>
        <taxon>Pleosporomycetidae</taxon>
        <taxon>Pleosporales</taxon>
        <taxon>Pleosporineae</taxon>
        <taxon>Phaeosphaeriaceae</taxon>
        <taxon>Parastagonospora</taxon>
    </lineage>
</organism>
<keyword evidence="3" id="KW-0175">Coiled coil</keyword>
<feature type="domain" description="BZIP" evidence="5">
    <location>
        <begin position="299"/>
        <end position="362"/>
    </location>
</feature>
<sequence>MATAVQPAMIMAPTYNQHAGQCIDPEQEFFDFSQLPSPTPATLKREASAASTLASPASTNLDDDLQTPAKPSHEYERFKQQTGLPSGSIAGLNAAYNSGFGFSSTGIDEMSMMGDSGMMDAGCWNTGLPIESNVNMGGMDFQQPNYMFNDNTQDDFVDPSSIEETPQVRVWPGMHQQAALAKAQAQAQAQQQRQAQQQQIAMQRQQQQQQQQAQASQQQQARTQPAQAGRKTSSPLSDARTEETIARVVAQIRANSQSAASSMGGDRQDLLPHIIRAKKDEEDMDEDERLLASEEGKKLSSKERRQLRNKVSARAFRSRRKEYIGQLEGEVAVKVQEANDLRTENRLLREENARSRAFIERLLRHQAFTPFLEELSREESLQPKTPMASMPSTSTPAVAAPAPAQFQNQQQFGGMSQPENTHVGMTLVPETQFDFSSLNINNANANWGASNGFGFQQPRVFAVHELPEGPVNPLDTEAMSGKGYSAIFNAEDETTVDEVKPDFPVIERPAQTEQPTFAVVEDDDEDDLYAASPVPSTTSTPAAPIENFEPLFTNPEKALAHFSLVISDEAEEARLADRLARRIAAAEPVLQRLALITSMLDS</sequence>
<dbReference type="InterPro" id="IPR004827">
    <property type="entry name" value="bZIP"/>
</dbReference>
<feature type="compositionally biased region" description="Low complexity" evidence="4">
    <location>
        <begin position="211"/>
        <end position="228"/>
    </location>
</feature>